<keyword evidence="4" id="KW-0418">Kinase</keyword>
<accession>A0A1C9TA65</accession>
<dbReference type="CDD" id="cd21037">
    <property type="entry name" value="MLKL_NTD"/>
    <property type="match status" value="1"/>
</dbReference>
<dbReference type="GO" id="GO:0004672">
    <property type="term" value="F:protein kinase activity"/>
    <property type="evidence" value="ECO:0007669"/>
    <property type="project" value="InterPro"/>
</dbReference>
<evidence type="ECO:0000313" key="4">
    <source>
        <dbReference type="EMBL" id="AOR07038.1"/>
    </source>
</evidence>
<dbReference type="InterPro" id="IPR054000">
    <property type="entry name" value="MLKL_N"/>
</dbReference>
<feature type="domain" description="Protein kinase" evidence="3">
    <location>
        <begin position="212"/>
        <end position="473"/>
    </location>
</feature>
<proteinExistence type="evidence at transcript level"/>
<keyword evidence="5" id="KW-1185">Reference proteome</keyword>
<dbReference type="InterPro" id="IPR051681">
    <property type="entry name" value="Ser/Thr_Kinases-Pseudokinases"/>
</dbReference>
<dbReference type="GeneID" id="100368192"/>
<dbReference type="GO" id="GO:0005524">
    <property type="term" value="F:ATP binding"/>
    <property type="evidence" value="ECO:0007669"/>
    <property type="project" value="UniProtKB-KW"/>
</dbReference>
<dbReference type="EMBL" id="KU553340">
    <property type="protein sequence ID" value="AOR07038.1"/>
    <property type="molecule type" value="mRNA"/>
</dbReference>
<reference evidence="4" key="2">
    <citation type="submission" date="2016-01" db="EMBL/GenBank/DDBJ databases">
        <authorList>
            <person name="Oliw E.H."/>
        </authorList>
    </citation>
    <scope>NUCLEOTIDE SEQUENCE</scope>
</reference>
<keyword evidence="2" id="KW-0067">ATP-binding</keyword>
<dbReference type="InterPro" id="IPR001245">
    <property type="entry name" value="Ser-Thr/Tyr_kinase_cat_dom"/>
</dbReference>
<organism evidence="4">
    <name type="scientific">Saccoglossus kowalevskii</name>
    <name type="common">Acorn worm</name>
    <dbReference type="NCBI Taxonomy" id="10224"/>
    <lineage>
        <taxon>Eukaryota</taxon>
        <taxon>Metazoa</taxon>
        <taxon>Hemichordata</taxon>
        <taxon>Enteropneusta</taxon>
        <taxon>Harrimaniidae</taxon>
        <taxon>Saccoglossus</taxon>
    </lineage>
</organism>
<dbReference type="PROSITE" id="PS50011">
    <property type="entry name" value="PROTEIN_KINASE_DOM"/>
    <property type="match status" value="1"/>
</dbReference>
<dbReference type="AlphaFoldDB" id="A0A1C9TA65"/>
<keyword evidence="4" id="KW-0808">Transferase</keyword>
<dbReference type="Proteomes" id="UP000694865">
    <property type="component" value="Unplaced"/>
</dbReference>
<keyword evidence="1" id="KW-0547">Nucleotide-binding</keyword>
<dbReference type="GO" id="GO:0007166">
    <property type="term" value="P:cell surface receptor signaling pathway"/>
    <property type="evidence" value="ECO:0007669"/>
    <property type="project" value="InterPro"/>
</dbReference>
<dbReference type="InterPro" id="IPR000719">
    <property type="entry name" value="Prot_kinase_dom"/>
</dbReference>
<protein>
    <submittedName>
        <fullName evidence="4 6">Mixed lineage kinase domain-like protein</fullName>
    </submittedName>
</protein>
<dbReference type="Pfam" id="PF22215">
    <property type="entry name" value="MLKL_N"/>
    <property type="match status" value="1"/>
</dbReference>
<name>A0A1C9TA65_SACKO</name>
<dbReference type="KEGG" id="sko:100368192"/>
<sequence>MAEATVQAIFQVASEIYDIVQEVKANKERCQRFATRVRCLVEPLRGVRRLNNADNAIYERALTQLEKCLREGKIFLVKFRDAGIIKKIWKREDYKSDFDNFNVRLDGLVSALSLGLEAATKARIDKMFEQQRKLNEDRMDEEIDFNKLLEDLKEGQQKMSVDMDSRFDEVDVSLEEITEKLDDLRMSKETSEHDKKIGQPSDELKIIESEELKIKELIGEGRIGKVYKAVYNKHTVAVKRFTEKSTGTMLAKNLRDEAEKMKKFDAENVVRLYGICTEIGSHLLVMEYMSEKDLRSVLDNPSKYNLTWRRRLRMALEGACGIYRIHNAKPPMLHRSISSSKFLVNEDLHIKISDCGFSLTKASARRHESSSTKTTLKYIAPEHLQDVHTSYTVKSEVYSYGIVMWEIATLKEPFEGKTDSGVQKYVCEEKKKEGIEDPKCPVEFADLIDKCRSYDAFVRPTFDVIVDELTKILTTYN</sequence>
<dbReference type="RefSeq" id="XP_002737420.1">
    <property type="nucleotide sequence ID" value="XM_002737374.2"/>
</dbReference>
<reference evidence="4" key="1">
    <citation type="journal article" date="2008" name="Biol. Bull.">
        <title>cDNA sequences for transcription factors and signaling proteins of the hemichordate Saccoglossus kowalevskii: efficacy of the expressed sequence tag (EST) approach for evolutionary and developmental studies of a new organism.</title>
        <authorList>
            <person name="Freeman R.M. Jr."/>
            <person name="Wu M."/>
            <person name="Cordonnier-Pratt M.M."/>
            <person name="Pratt L.H."/>
            <person name="Gruber C.E."/>
            <person name="Smith M."/>
            <person name="Lander E.S."/>
            <person name="Stange-Thomann N."/>
            <person name="Lowe C.J."/>
            <person name="Gerhart J."/>
            <person name="Kirschner M."/>
        </authorList>
    </citation>
    <scope>NUCLEOTIDE SEQUENCE</scope>
</reference>
<dbReference type="Gene3D" id="1.10.510.10">
    <property type="entry name" value="Transferase(Phosphotransferase) domain 1"/>
    <property type="match status" value="1"/>
</dbReference>
<dbReference type="PANTHER" id="PTHR44329:SF298">
    <property type="entry name" value="MIXED LINEAGE KINASE DOMAIN-LIKE PROTEIN"/>
    <property type="match status" value="1"/>
</dbReference>
<dbReference type="InterPro" id="IPR011009">
    <property type="entry name" value="Kinase-like_dom_sf"/>
</dbReference>
<evidence type="ECO:0000313" key="6">
    <source>
        <dbReference type="RefSeq" id="XP_002737420.1"/>
    </source>
</evidence>
<dbReference type="Gene3D" id="1.20.930.20">
    <property type="entry name" value="Adaptor protein Cbl, N-terminal domain"/>
    <property type="match status" value="1"/>
</dbReference>
<reference evidence="6" key="3">
    <citation type="submission" date="2025-05" db="UniProtKB">
        <authorList>
            <consortium name="RefSeq"/>
        </authorList>
    </citation>
    <scope>IDENTIFICATION</scope>
    <source>
        <tissue evidence="6">Testes</tissue>
    </source>
</reference>
<dbReference type="InterPro" id="IPR059179">
    <property type="entry name" value="MLKL-like_MCAfunc"/>
</dbReference>
<dbReference type="PANTHER" id="PTHR44329">
    <property type="entry name" value="SERINE/THREONINE-PROTEIN KINASE TNNI3K-RELATED"/>
    <property type="match status" value="1"/>
</dbReference>
<gene>
    <name evidence="6" type="primary">LOC100368192</name>
</gene>
<evidence type="ECO:0000256" key="2">
    <source>
        <dbReference type="ARBA" id="ARBA00022840"/>
    </source>
</evidence>
<dbReference type="Pfam" id="PF07714">
    <property type="entry name" value="PK_Tyr_Ser-Thr"/>
    <property type="match status" value="1"/>
</dbReference>
<evidence type="ECO:0000256" key="1">
    <source>
        <dbReference type="ARBA" id="ARBA00022741"/>
    </source>
</evidence>
<dbReference type="InterPro" id="IPR036537">
    <property type="entry name" value="Adaptor_Cbl_N_dom_sf"/>
</dbReference>
<dbReference type="GO" id="GO:0097527">
    <property type="term" value="P:necroptotic signaling pathway"/>
    <property type="evidence" value="ECO:0007669"/>
    <property type="project" value="TreeGrafter"/>
</dbReference>
<evidence type="ECO:0000313" key="5">
    <source>
        <dbReference type="Proteomes" id="UP000694865"/>
    </source>
</evidence>
<dbReference type="OrthoDB" id="10261027at2759"/>
<evidence type="ECO:0000259" key="3">
    <source>
        <dbReference type="PROSITE" id="PS50011"/>
    </source>
</evidence>
<dbReference type="SUPFAM" id="SSF56112">
    <property type="entry name" value="Protein kinase-like (PK-like)"/>
    <property type="match status" value="1"/>
</dbReference>